<dbReference type="AlphaFoldDB" id="A0A2N0RDD2"/>
<dbReference type="SUPFAM" id="SSF52540">
    <property type="entry name" value="P-loop containing nucleoside triphosphate hydrolases"/>
    <property type="match status" value="1"/>
</dbReference>
<evidence type="ECO:0000313" key="2">
    <source>
        <dbReference type="Proteomes" id="UP000232688"/>
    </source>
</evidence>
<dbReference type="VEuPathDB" id="FungiDB:RhiirFUN_000252"/>
<sequence length="188" mass="21374">MTFMQKILKGTNIVALVINESENKFASKENNILKDLTNDASKLNLWCVDVEEVVDVFDIVQKLGGKKMSPHYLFRKYFNGQLPEEKIHIIIQPLLPTTETKSYGEDYWGRSFLIMEQIIEIWNMLASDSGRSIKRVLSGPMGVGKSYLALFLAAKVFAKGWLLLYVLDANELAKPDDAKIAKEIYIPK</sequence>
<reference evidence="1 2" key="2">
    <citation type="submission" date="2017-10" db="EMBL/GenBank/DDBJ databases">
        <title>Genome analyses suggest a sexual origin of heterokaryosis in a supposedly ancient asexual fungus.</title>
        <authorList>
            <person name="Corradi N."/>
            <person name="Sedzielewska K."/>
            <person name="Noel J."/>
            <person name="Charron P."/>
            <person name="Farinelli L."/>
            <person name="Marton T."/>
            <person name="Kruger M."/>
            <person name="Pelin A."/>
            <person name="Brachmann A."/>
            <person name="Corradi N."/>
        </authorList>
    </citation>
    <scope>NUCLEOTIDE SEQUENCE [LARGE SCALE GENOMIC DNA]</scope>
    <source>
        <strain evidence="1 2">A1</strain>
    </source>
</reference>
<accession>A0A2N0RDD2</accession>
<comment type="caution">
    <text evidence="1">The sequence shown here is derived from an EMBL/GenBank/DDBJ whole genome shotgun (WGS) entry which is preliminary data.</text>
</comment>
<proteinExistence type="predicted"/>
<dbReference type="VEuPathDB" id="FungiDB:FUN_015441"/>
<gene>
    <name evidence="1" type="ORF">RhiirA1_466747</name>
</gene>
<name>A0A2N0RDD2_9GLOM</name>
<dbReference type="InterPro" id="IPR027417">
    <property type="entry name" value="P-loop_NTPase"/>
</dbReference>
<organism evidence="1 2">
    <name type="scientific">Rhizophagus irregularis</name>
    <dbReference type="NCBI Taxonomy" id="588596"/>
    <lineage>
        <taxon>Eukaryota</taxon>
        <taxon>Fungi</taxon>
        <taxon>Fungi incertae sedis</taxon>
        <taxon>Mucoromycota</taxon>
        <taxon>Glomeromycotina</taxon>
        <taxon>Glomeromycetes</taxon>
        <taxon>Glomerales</taxon>
        <taxon>Glomeraceae</taxon>
        <taxon>Rhizophagus</taxon>
    </lineage>
</organism>
<evidence type="ECO:0000313" key="1">
    <source>
        <dbReference type="EMBL" id="PKC61307.1"/>
    </source>
</evidence>
<reference evidence="1 2" key="1">
    <citation type="submission" date="2017-10" db="EMBL/GenBank/DDBJ databases">
        <title>Extensive intraspecific genome diversity in a model arbuscular mycorrhizal fungus.</title>
        <authorList>
            <person name="Chen E.C.H."/>
            <person name="Morin E."/>
            <person name="Baudet D."/>
            <person name="Noel J."/>
            <person name="Ndikumana S."/>
            <person name="Charron P."/>
            <person name="St-Onge C."/>
            <person name="Giorgi J."/>
            <person name="Grigoriev I.V."/>
            <person name="Roux C."/>
            <person name="Martin F.M."/>
            <person name="Corradi N."/>
        </authorList>
    </citation>
    <scope>NUCLEOTIDE SEQUENCE [LARGE SCALE GENOMIC DNA]</scope>
    <source>
        <strain evidence="1 2">A1</strain>
    </source>
</reference>
<dbReference type="EMBL" id="LLXH01001005">
    <property type="protein sequence ID" value="PKC61307.1"/>
    <property type="molecule type" value="Genomic_DNA"/>
</dbReference>
<dbReference type="VEuPathDB" id="FungiDB:RhiirA1_466747"/>
<dbReference type="Proteomes" id="UP000232688">
    <property type="component" value="Unassembled WGS sequence"/>
</dbReference>
<protein>
    <submittedName>
        <fullName evidence="1">Uncharacterized protein</fullName>
    </submittedName>
</protein>